<dbReference type="RefSeq" id="WP_344196341.1">
    <property type="nucleotide sequence ID" value="NZ_BAAARN010000005.1"/>
</dbReference>
<name>A0ABN3UXY2_9MICO</name>
<dbReference type="PROSITE" id="PS51819">
    <property type="entry name" value="VOC"/>
    <property type="match status" value="1"/>
</dbReference>
<sequence length="123" mass="12881">MTTVTPYLSVHDGSAALAFYVAAFGATVVERFDDGDRLAHATLAVDSATFHVSDEYQDLGAYSPSTLGHATSATVLGVEDPDRTFAAAVGAGATATRPVADDPGGRSGWLVDPFGHRWNIRRA</sequence>
<proteinExistence type="predicted"/>
<accession>A0ABN3UXY2</accession>
<dbReference type="EMBL" id="BAAARN010000005">
    <property type="protein sequence ID" value="GAA2739844.1"/>
    <property type="molecule type" value="Genomic_DNA"/>
</dbReference>
<keyword evidence="3" id="KW-1185">Reference proteome</keyword>
<evidence type="ECO:0000313" key="3">
    <source>
        <dbReference type="Proteomes" id="UP001501326"/>
    </source>
</evidence>
<organism evidence="2 3">
    <name type="scientific">Pedococcus aerophilus</name>
    <dbReference type="NCBI Taxonomy" id="436356"/>
    <lineage>
        <taxon>Bacteria</taxon>
        <taxon>Bacillati</taxon>
        <taxon>Actinomycetota</taxon>
        <taxon>Actinomycetes</taxon>
        <taxon>Micrococcales</taxon>
        <taxon>Intrasporangiaceae</taxon>
        <taxon>Pedococcus</taxon>
    </lineage>
</organism>
<dbReference type="InterPro" id="IPR029068">
    <property type="entry name" value="Glyas_Bleomycin-R_OHBP_Dase"/>
</dbReference>
<dbReference type="Gene3D" id="3.30.720.120">
    <property type="match status" value="1"/>
</dbReference>
<dbReference type="Gene3D" id="3.30.720.110">
    <property type="match status" value="1"/>
</dbReference>
<dbReference type="PANTHER" id="PTHR34109:SF1">
    <property type="entry name" value="VOC DOMAIN-CONTAINING PROTEIN"/>
    <property type="match status" value="1"/>
</dbReference>
<evidence type="ECO:0000313" key="2">
    <source>
        <dbReference type="EMBL" id="GAA2739844.1"/>
    </source>
</evidence>
<dbReference type="Proteomes" id="UP001501326">
    <property type="component" value="Unassembled WGS sequence"/>
</dbReference>
<reference evidence="2 3" key="1">
    <citation type="journal article" date="2019" name="Int. J. Syst. Evol. Microbiol.">
        <title>The Global Catalogue of Microorganisms (GCM) 10K type strain sequencing project: providing services to taxonomists for standard genome sequencing and annotation.</title>
        <authorList>
            <consortium name="The Broad Institute Genomics Platform"/>
            <consortium name="The Broad Institute Genome Sequencing Center for Infectious Disease"/>
            <person name="Wu L."/>
            <person name="Ma J."/>
        </authorList>
    </citation>
    <scope>NUCLEOTIDE SEQUENCE [LARGE SCALE GENOMIC DNA]</scope>
    <source>
        <strain evidence="2 3">JCM 16378</strain>
    </source>
</reference>
<dbReference type="InterPro" id="IPR037523">
    <property type="entry name" value="VOC_core"/>
</dbReference>
<evidence type="ECO:0000259" key="1">
    <source>
        <dbReference type="PROSITE" id="PS51819"/>
    </source>
</evidence>
<comment type="caution">
    <text evidence="2">The sequence shown here is derived from an EMBL/GenBank/DDBJ whole genome shotgun (WGS) entry which is preliminary data.</text>
</comment>
<dbReference type="SUPFAM" id="SSF54593">
    <property type="entry name" value="Glyoxalase/Bleomycin resistance protein/Dihydroxybiphenyl dioxygenase"/>
    <property type="match status" value="1"/>
</dbReference>
<dbReference type="PANTHER" id="PTHR34109">
    <property type="entry name" value="BNAUNNG04460D PROTEIN-RELATED"/>
    <property type="match status" value="1"/>
</dbReference>
<protein>
    <submittedName>
        <fullName evidence="2">VOC family protein</fullName>
    </submittedName>
</protein>
<dbReference type="InterPro" id="IPR004360">
    <property type="entry name" value="Glyas_Fos-R_dOase_dom"/>
</dbReference>
<dbReference type="Pfam" id="PF00903">
    <property type="entry name" value="Glyoxalase"/>
    <property type="match status" value="1"/>
</dbReference>
<gene>
    <name evidence="2" type="ORF">GCM10009867_37560</name>
</gene>
<feature type="domain" description="VOC" evidence="1">
    <location>
        <begin position="1"/>
        <end position="123"/>
    </location>
</feature>